<proteinExistence type="predicted"/>
<gene>
    <name evidence="2" type="ORF">GM920_10480</name>
</gene>
<accession>A0ABR6EVU0</accession>
<feature type="signal peptide" evidence="1">
    <location>
        <begin position="1"/>
        <end position="21"/>
    </location>
</feature>
<name>A0ABR6EVU0_9SPHI</name>
<dbReference type="InterPro" id="IPR036280">
    <property type="entry name" value="Multihaem_cyt_sf"/>
</dbReference>
<keyword evidence="1" id="KW-0732">Signal</keyword>
<evidence type="ECO:0000256" key="1">
    <source>
        <dbReference type="SAM" id="SignalP"/>
    </source>
</evidence>
<dbReference type="InterPro" id="IPR022269">
    <property type="entry name" value="SO_2930-like_C"/>
</dbReference>
<evidence type="ECO:0000313" key="2">
    <source>
        <dbReference type="EMBL" id="MBB2149332.1"/>
    </source>
</evidence>
<sequence length="357" mass="40225">MRKTYIFGSLILFSIFLSVLTEQGCKNKTTTTTAAADFQFKEKLSDYGFFKGKLTNLKPDSGIIHYELTTPLFTDYAVKDRFIVLPKGAKIKYTEDGALDFPDSTIIVKNFAYTNVAHEKIMIETRLLVKDPKDKNWKVMNYLWNKEQTDALKHITGAKVPITLLDDQGKKYFTNYQVPNTNDCKRCHIKDGVLTPIGPKARNLNFNIPGQKENQLSQWAAHKQLTGLPELSKVHQLPVWTDTKNFSLDQRARAYLDINCAHCHTKGGDAYNTGLFLDYTEQNPDHLGLKKAPVSAGGGAGGLDYDIIPGNADQSILYYRMNSTEPGTAMPELARTLTHKEGVRLIRDWINSLPKTK</sequence>
<dbReference type="Proteomes" id="UP000636110">
    <property type="component" value="Unassembled WGS sequence"/>
</dbReference>
<dbReference type="SUPFAM" id="SSF48695">
    <property type="entry name" value="Multiheme cytochromes"/>
    <property type="match status" value="1"/>
</dbReference>
<keyword evidence="3" id="KW-1185">Reference proteome</keyword>
<feature type="chain" id="PRO_5046660377" description="Cytochrome c domain-containing protein" evidence="1">
    <location>
        <begin position="22"/>
        <end position="357"/>
    </location>
</feature>
<dbReference type="NCBIfam" id="TIGR03806">
    <property type="entry name" value="chp_HNE_0200"/>
    <property type="match status" value="1"/>
</dbReference>
<comment type="caution">
    <text evidence="2">The sequence shown here is derived from an EMBL/GenBank/DDBJ whole genome shotgun (WGS) entry which is preliminary data.</text>
</comment>
<dbReference type="EMBL" id="WNXC01000003">
    <property type="protein sequence ID" value="MBB2149332.1"/>
    <property type="molecule type" value="Genomic_DNA"/>
</dbReference>
<evidence type="ECO:0000313" key="3">
    <source>
        <dbReference type="Proteomes" id="UP000636110"/>
    </source>
</evidence>
<evidence type="ECO:0008006" key="4">
    <source>
        <dbReference type="Google" id="ProtNLM"/>
    </source>
</evidence>
<protein>
    <recommendedName>
        <fullName evidence="4">Cytochrome c domain-containing protein</fullName>
    </recommendedName>
</protein>
<reference evidence="2 3" key="1">
    <citation type="submission" date="2019-11" db="EMBL/GenBank/DDBJ databases">
        <title>Description of Pedobacter sp. LMG 31462T.</title>
        <authorList>
            <person name="Carlier A."/>
            <person name="Qi S."/>
            <person name="Vandamme P."/>
        </authorList>
    </citation>
    <scope>NUCLEOTIDE SEQUENCE [LARGE SCALE GENOMIC DNA]</scope>
    <source>
        <strain evidence="2 3">LMG 31462</strain>
    </source>
</reference>
<dbReference type="RefSeq" id="WP_182956775.1">
    <property type="nucleotide sequence ID" value="NZ_WNXC01000003.1"/>
</dbReference>
<organism evidence="2 3">
    <name type="scientific">Pedobacter gandavensis</name>
    <dbReference type="NCBI Taxonomy" id="2679963"/>
    <lineage>
        <taxon>Bacteria</taxon>
        <taxon>Pseudomonadati</taxon>
        <taxon>Bacteroidota</taxon>
        <taxon>Sphingobacteriia</taxon>
        <taxon>Sphingobacteriales</taxon>
        <taxon>Sphingobacteriaceae</taxon>
        <taxon>Pedobacter</taxon>
    </lineage>
</organism>